<evidence type="ECO:0000256" key="1">
    <source>
        <dbReference type="ARBA" id="ARBA00004651"/>
    </source>
</evidence>
<keyword evidence="3 6" id="KW-0812">Transmembrane</keyword>
<dbReference type="RefSeq" id="WP_194978755.1">
    <property type="nucleotide sequence ID" value="NZ_JADMKS010000010.1"/>
</dbReference>
<evidence type="ECO:0000256" key="5">
    <source>
        <dbReference type="ARBA" id="ARBA00023136"/>
    </source>
</evidence>
<feature type="transmembrane region" description="Helical" evidence="6">
    <location>
        <begin position="324"/>
        <end position="344"/>
    </location>
</feature>
<evidence type="ECO:0000256" key="6">
    <source>
        <dbReference type="SAM" id="Phobius"/>
    </source>
</evidence>
<feature type="transmembrane region" description="Helical" evidence="6">
    <location>
        <begin position="178"/>
        <end position="202"/>
    </location>
</feature>
<feature type="transmembrane region" description="Helical" evidence="6">
    <location>
        <begin position="293"/>
        <end position="312"/>
    </location>
</feature>
<dbReference type="Proteomes" id="UP000705283">
    <property type="component" value="Unassembled WGS sequence"/>
</dbReference>
<evidence type="ECO:0000313" key="7">
    <source>
        <dbReference type="EMBL" id="MBF6639215.1"/>
    </source>
</evidence>
<dbReference type="PANTHER" id="PTHR43652">
    <property type="entry name" value="BASIC AMINO ACID ANTIPORTER YFCC-RELATED"/>
    <property type="match status" value="1"/>
</dbReference>
<feature type="transmembrane region" description="Helical" evidence="6">
    <location>
        <begin position="136"/>
        <end position="157"/>
    </location>
</feature>
<feature type="transmembrane region" description="Helical" evidence="6">
    <location>
        <begin position="99"/>
        <end position="116"/>
    </location>
</feature>
<dbReference type="InterPro" id="IPR051679">
    <property type="entry name" value="DASS-Related_Transporters"/>
</dbReference>
<reference evidence="7" key="2">
    <citation type="submission" date="2022-09" db="EMBL/GenBank/DDBJ databases">
        <title>Rouxiella aceris sp. nov., isolated from tree sap and emended description of the genus Rhouxiella.</title>
        <authorList>
            <person name="Kim I.S."/>
        </authorList>
    </citation>
    <scope>NUCLEOTIDE SEQUENCE</scope>
    <source>
        <strain evidence="7">SAP-2</strain>
    </source>
</reference>
<comment type="caution">
    <text evidence="7">The sequence shown here is derived from an EMBL/GenBank/DDBJ whole genome shotgun (WGS) entry which is preliminary data.</text>
</comment>
<evidence type="ECO:0000313" key="8">
    <source>
        <dbReference type="Proteomes" id="UP000705283"/>
    </source>
</evidence>
<dbReference type="Pfam" id="PF03606">
    <property type="entry name" value="DcuC"/>
    <property type="match status" value="1"/>
</dbReference>
<organism evidence="7 8">
    <name type="scientific">Rouxiella silvae</name>
    <dbReference type="NCBI Taxonomy" id="1646373"/>
    <lineage>
        <taxon>Bacteria</taxon>
        <taxon>Pseudomonadati</taxon>
        <taxon>Pseudomonadota</taxon>
        <taxon>Gammaproteobacteria</taxon>
        <taxon>Enterobacterales</taxon>
        <taxon>Yersiniaceae</taxon>
        <taxon>Rouxiella</taxon>
    </lineage>
</organism>
<feature type="transmembrane region" description="Helical" evidence="6">
    <location>
        <begin position="448"/>
        <end position="469"/>
    </location>
</feature>
<sequence>MTESGLKTGKSFTPAKQMNPTLVLLFIVVIAVVMTWILSAGEFQHQGQKVIPGTYQQIEKHFSLSQMIGLGEAPPAGQAAPVGIIDGIMAIPAGIVKQAGLIVMVLFIGGMFGVLNQSGAIESSLERLLGVTKGNVYFLVPTLMLVFSAGSTFMGLAKEYLLVIPLVVALMNRLGLPNILGLAVVAIAVKVGYLASVTNPYALSIAQPLVGVQIFSGLSLRLTAYALFMLVGIAFVLWAIRRHGKLNQDVEVSFSVKPLSLRHSLMMTALLVGIAFMVFAANQWYWKNTQLSAYYLFLSMIFALMSGMGASASADAFVSGMKKVLIAGLLIGLATAVEIVLTQGRVMDTMINALVKLVGQHGPYMSAYGMFICQLLLDIVIPSTSGQAAVTMPILGPLGQLTGVAPQTTVFAFLMGNGLTNMITPTSSGLLIFLASAQVGWTQWAKFVLPLFLIFAALAIVMLTFAVAIGY</sequence>
<evidence type="ECO:0000256" key="4">
    <source>
        <dbReference type="ARBA" id="ARBA00022989"/>
    </source>
</evidence>
<feature type="transmembrane region" description="Helical" evidence="6">
    <location>
        <begin position="20"/>
        <end position="39"/>
    </location>
</feature>
<accession>A0AA40X5U7</accession>
<dbReference type="PANTHER" id="PTHR43652:SF2">
    <property type="entry name" value="BASIC AMINO ACID ANTIPORTER YFCC-RELATED"/>
    <property type="match status" value="1"/>
</dbReference>
<name>A0AA40X5U7_9GAMM</name>
<gene>
    <name evidence="7" type="ORF">ITX54_21370</name>
</gene>
<keyword evidence="2" id="KW-1003">Cell membrane</keyword>
<comment type="subcellular location">
    <subcellularLocation>
        <location evidence="1">Cell membrane</location>
        <topology evidence="1">Multi-pass membrane protein</topology>
    </subcellularLocation>
</comment>
<reference evidence="7" key="1">
    <citation type="submission" date="2020-11" db="EMBL/GenBank/DDBJ databases">
        <authorList>
            <person name="Lee S.D."/>
        </authorList>
    </citation>
    <scope>NUCLEOTIDE SEQUENCE</scope>
    <source>
        <strain evidence="7">SAP-2</strain>
    </source>
</reference>
<feature type="transmembrane region" description="Helical" evidence="6">
    <location>
        <begin position="261"/>
        <end position="281"/>
    </location>
</feature>
<feature type="transmembrane region" description="Helical" evidence="6">
    <location>
        <begin position="222"/>
        <end position="240"/>
    </location>
</feature>
<feature type="transmembrane region" description="Helical" evidence="6">
    <location>
        <begin position="422"/>
        <end position="441"/>
    </location>
</feature>
<evidence type="ECO:0000256" key="2">
    <source>
        <dbReference type="ARBA" id="ARBA00022475"/>
    </source>
</evidence>
<keyword evidence="5 6" id="KW-0472">Membrane</keyword>
<keyword evidence="4 6" id="KW-1133">Transmembrane helix</keyword>
<dbReference type="AlphaFoldDB" id="A0AA40X5U7"/>
<protein>
    <submittedName>
        <fullName evidence="7">YfcC family protein</fullName>
    </submittedName>
</protein>
<dbReference type="GO" id="GO:0005886">
    <property type="term" value="C:plasma membrane"/>
    <property type="evidence" value="ECO:0007669"/>
    <property type="project" value="UniProtKB-SubCell"/>
</dbReference>
<dbReference type="InterPro" id="IPR018385">
    <property type="entry name" value="C4_dicarb_anaerob_car-like"/>
</dbReference>
<dbReference type="EMBL" id="JADMKS010000010">
    <property type="protein sequence ID" value="MBF6639215.1"/>
    <property type="molecule type" value="Genomic_DNA"/>
</dbReference>
<proteinExistence type="predicted"/>
<evidence type="ECO:0000256" key="3">
    <source>
        <dbReference type="ARBA" id="ARBA00022692"/>
    </source>
</evidence>